<accession>A0A914RFL4</accession>
<keyword evidence="2" id="KW-1185">Reference proteome</keyword>
<sequence>MLEEERKKLRSEKGAVKDREEMLRRRVEGLDRILMETGSSVVRYPTDGRSVPFTLNDESLQNLTKLFSFYEENSVGVRQKLRETSDEMQTLDEKLRKVDDEIGNAKNNENYIRFADRLQFNL</sequence>
<evidence type="ECO:0000313" key="3">
    <source>
        <dbReference type="WBParaSite" id="PEQ_0000355801-mRNA-1"/>
    </source>
</evidence>
<evidence type="ECO:0000313" key="2">
    <source>
        <dbReference type="Proteomes" id="UP000887564"/>
    </source>
</evidence>
<evidence type="ECO:0000256" key="1">
    <source>
        <dbReference type="SAM" id="Coils"/>
    </source>
</evidence>
<proteinExistence type="predicted"/>
<dbReference type="Proteomes" id="UP000887564">
    <property type="component" value="Unplaced"/>
</dbReference>
<dbReference type="WBParaSite" id="PEQ_0000355801-mRNA-1">
    <property type="protein sequence ID" value="PEQ_0000355801-mRNA-1"/>
    <property type="gene ID" value="PEQ_0000355801"/>
</dbReference>
<dbReference type="AlphaFoldDB" id="A0A914RFL4"/>
<reference evidence="3" key="1">
    <citation type="submission" date="2022-11" db="UniProtKB">
        <authorList>
            <consortium name="WormBaseParasite"/>
        </authorList>
    </citation>
    <scope>IDENTIFICATION</scope>
</reference>
<protein>
    <submittedName>
        <fullName evidence="3">Uncharacterized protein</fullName>
    </submittedName>
</protein>
<name>A0A914RFL4_PAREQ</name>
<keyword evidence="1" id="KW-0175">Coiled coil</keyword>
<feature type="coiled-coil region" evidence="1">
    <location>
        <begin position="81"/>
        <end position="108"/>
    </location>
</feature>
<organism evidence="2 3">
    <name type="scientific">Parascaris equorum</name>
    <name type="common">Equine roundworm</name>
    <dbReference type="NCBI Taxonomy" id="6256"/>
    <lineage>
        <taxon>Eukaryota</taxon>
        <taxon>Metazoa</taxon>
        <taxon>Ecdysozoa</taxon>
        <taxon>Nematoda</taxon>
        <taxon>Chromadorea</taxon>
        <taxon>Rhabditida</taxon>
        <taxon>Spirurina</taxon>
        <taxon>Ascaridomorpha</taxon>
        <taxon>Ascaridoidea</taxon>
        <taxon>Ascarididae</taxon>
        <taxon>Parascaris</taxon>
    </lineage>
</organism>